<evidence type="ECO:0000313" key="1">
    <source>
        <dbReference type="EMBL" id="MBX38447.1"/>
    </source>
</evidence>
<organism evidence="1">
    <name type="scientific">Rhizophora mucronata</name>
    <name type="common">Asiatic mangrove</name>
    <dbReference type="NCBI Taxonomy" id="61149"/>
    <lineage>
        <taxon>Eukaryota</taxon>
        <taxon>Viridiplantae</taxon>
        <taxon>Streptophyta</taxon>
        <taxon>Embryophyta</taxon>
        <taxon>Tracheophyta</taxon>
        <taxon>Spermatophyta</taxon>
        <taxon>Magnoliopsida</taxon>
        <taxon>eudicotyledons</taxon>
        <taxon>Gunneridae</taxon>
        <taxon>Pentapetalae</taxon>
        <taxon>rosids</taxon>
        <taxon>fabids</taxon>
        <taxon>Malpighiales</taxon>
        <taxon>Rhizophoraceae</taxon>
        <taxon>Rhizophora</taxon>
    </lineage>
</organism>
<protein>
    <submittedName>
        <fullName evidence="1">Uncharacterized protein</fullName>
    </submittedName>
</protein>
<accession>A0A2P2N7G9</accession>
<sequence length="74" mass="8587">MCYRRVYQGKACDRHHTVDMNNTSLLNYTSGAWKDSSYKYASGMWNLLEDPPCPRVQFVSVALNLPPYPTRAHY</sequence>
<proteinExistence type="predicted"/>
<reference evidence="1" key="1">
    <citation type="submission" date="2018-02" db="EMBL/GenBank/DDBJ databases">
        <title>Rhizophora mucronata_Transcriptome.</title>
        <authorList>
            <person name="Meera S.P."/>
            <person name="Sreeshan A."/>
            <person name="Augustine A."/>
        </authorList>
    </citation>
    <scope>NUCLEOTIDE SEQUENCE</scope>
    <source>
        <tissue evidence="1">Leaf</tissue>
    </source>
</reference>
<dbReference type="AlphaFoldDB" id="A0A2P2N7G9"/>
<name>A0A2P2N7G9_RHIMU</name>
<dbReference type="EMBL" id="GGEC01057963">
    <property type="protein sequence ID" value="MBX38447.1"/>
    <property type="molecule type" value="Transcribed_RNA"/>
</dbReference>